<evidence type="ECO:0000313" key="3">
    <source>
        <dbReference type="WBParaSite" id="ACOC_0000316701-mRNA-1"/>
    </source>
</evidence>
<reference evidence="3" key="1">
    <citation type="submission" date="2016-04" db="UniProtKB">
        <authorList>
            <consortium name="WormBaseParasite"/>
        </authorList>
    </citation>
    <scope>IDENTIFICATION</scope>
</reference>
<protein>
    <submittedName>
        <fullName evidence="3">DUF4283 domain-containing protein</fullName>
    </submittedName>
</protein>
<dbReference type="Proteomes" id="UP000267027">
    <property type="component" value="Unassembled WGS sequence"/>
</dbReference>
<organism evidence="3">
    <name type="scientific">Angiostrongylus costaricensis</name>
    <name type="common">Nematode worm</name>
    <dbReference type="NCBI Taxonomy" id="334426"/>
    <lineage>
        <taxon>Eukaryota</taxon>
        <taxon>Metazoa</taxon>
        <taxon>Ecdysozoa</taxon>
        <taxon>Nematoda</taxon>
        <taxon>Chromadorea</taxon>
        <taxon>Rhabditida</taxon>
        <taxon>Rhabditina</taxon>
        <taxon>Rhabditomorpha</taxon>
        <taxon>Strongyloidea</taxon>
        <taxon>Metastrongylidae</taxon>
        <taxon>Angiostrongylus</taxon>
    </lineage>
</organism>
<evidence type="ECO:0000313" key="1">
    <source>
        <dbReference type="EMBL" id="VDM54753.1"/>
    </source>
</evidence>
<proteinExistence type="predicted"/>
<keyword evidence="2" id="KW-1185">Reference proteome</keyword>
<dbReference type="EMBL" id="UYYA01000850">
    <property type="protein sequence ID" value="VDM54753.1"/>
    <property type="molecule type" value="Genomic_DNA"/>
</dbReference>
<sequence length="129" mass="15482">MFVLFMKSTGKMRGNRFGEKCYRKRFGDRKLPSIDVMKSWKRPKIFFTSIQRKKSFQGNNALVKWKMNRVWKQNFPGRLYFFTPNRGFPFEDVDAPEVVELDEVPCFCLTLFKDDRVGVWKRPCLLHNM</sequence>
<accession>A0A158PFB7</accession>
<dbReference type="WBParaSite" id="ACOC_0000316701-mRNA-1">
    <property type="protein sequence ID" value="ACOC_0000316701-mRNA-1"/>
    <property type="gene ID" value="ACOC_0000316701"/>
</dbReference>
<reference evidence="1 2" key="2">
    <citation type="submission" date="2018-11" db="EMBL/GenBank/DDBJ databases">
        <authorList>
            <consortium name="Pathogen Informatics"/>
        </authorList>
    </citation>
    <scope>NUCLEOTIDE SEQUENCE [LARGE SCALE GENOMIC DNA]</scope>
    <source>
        <strain evidence="1 2">Costa Rica</strain>
    </source>
</reference>
<dbReference type="AlphaFoldDB" id="A0A158PFB7"/>
<name>A0A158PFB7_ANGCS</name>
<gene>
    <name evidence="1" type="ORF">ACOC_LOCUS3168</name>
</gene>
<evidence type="ECO:0000313" key="2">
    <source>
        <dbReference type="Proteomes" id="UP000267027"/>
    </source>
</evidence>